<keyword evidence="7" id="KW-1185">Reference proteome</keyword>
<keyword evidence="3" id="KW-0862">Zinc</keyword>
<evidence type="ECO:0000256" key="2">
    <source>
        <dbReference type="ARBA" id="ARBA00022723"/>
    </source>
</evidence>
<evidence type="ECO:0000256" key="1">
    <source>
        <dbReference type="ARBA" id="ARBA00005495"/>
    </source>
</evidence>
<dbReference type="PANTHER" id="PTHR33337:SF30">
    <property type="entry name" value="DUF636 DOMAIN PROTEIN (AFU_ORTHOLOGUE AFUA_1G03180)"/>
    <property type="match status" value="1"/>
</dbReference>
<comment type="similarity">
    <text evidence="1">Belongs to the Gfa family.</text>
</comment>
<dbReference type="InterPro" id="IPR006913">
    <property type="entry name" value="CENP-V/GFA"/>
</dbReference>
<dbReference type="InterPro" id="IPR011057">
    <property type="entry name" value="Mss4-like_sf"/>
</dbReference>
<dbReference type="EMBL" id="JAKEKT020000030">
    <property type="protein sequence ID" value="KAL1642893.1"/>
    <property type="molecule type" value="Genomic_DNA"/>
</dbReference>
<name>A0ABR3TSC7_9PEZI</name>
<evidence type="ECO:0000313" key="6">
    <source>
        <dbReference type="EMBL" id="KAL1642893.1"/>
    </source>
</evidence>
<keyword evidence="2" id="KW-0479">Metal-binding</keyword>
<dbReference type="PANTHER" id="PTHR33337">
    <property type="entry name" value="GFA DOMAIN-CONTAINING PROTEIN"/>
    <property type="match status" value="1"/>
</dbReference>
<sequence length="137" mass="14442">MVTGSCFCGNIKISYSGEPVGQATCHCLDCRKISGSAYSTNFVVPEDGFKVTQGTPKTISKTGDSGNTITSHFCGDCGTTLFREGAAFAGARIVKAGVLDDYDALNKAKPKAELYVKHRANWVPETPGAQQNEAGLS</sequence>
<accession>A0ABR3TSC7</accession>
<keyword evidence="4" id="KW-0456">Lyase</keyword>
<dbReference type="SUPFAM" id="SSF51316">
    <property type="entry name" value="Mss4-like"/>
    <property type="match status" value="1"/>
</dbReference>
<dbReference type="Proteomes" id="UP001521184">
    <property type="component" value="Unassembled WGS sequence"/>
</dbReference>
<reference evidence="6 7" key="1">
    <citation type="journal article" date="2023" name="Plant Dis.">
        <title>First Report of Diplodia intermedia Causing Canker and Dieback Diseases on Apple Trees in Canada.</title>
        <authorList>
            <person name="Ellouze W."/>
            <person name="Ilyukhin E."/>
            <person name="Sulman M."/>
            <person name="Ali S."/>
        </authorList>
    </citation>
    <scope>NUCLEOTIDE SEQUENCE [LARGE SCALE GENOMIC DNA]</scope>
    <source>
        <strain evidence="6 7">M45-28</strain>
    </source>
</reference>
<comment type="caution">
    <text evidence="6">The sequence shown here is derived from an EMBL/GenBank/DDBJ whole genome shotgun (WGS) entry which is preliminary data.</text>
</comment>
<dbReference type="Gene3D" id="3.90.1590.10">
    <property type="entry name" value="glutathione-dependent formaldehyde- activating enzyme (gfa)"/>
    <property type="match status" value="1"/>
</dbReference>
<feature type="domain" description="CENP-V/GFA" evidence="5">
    <location>
        <begin position="2"/>
        <end position="123"/>
    </location>
</feature>
<dbReference type="Pfam" id="PF04828">
    <property type="entry name" value="GFA"/>
    <property type="match status" value="1"/>
</dbReference>
<evidence type="ECO:0000313" key="7">
    <source>
        <dbReference type="Proteomes" id="UP001521184"/>
    </source>
</evidence>
<protein>
    <recommendedName>
        <fullName evidence="5">CENP-V/GFA domain-containing protein</fullName>
    </recommendedName>
</protein>
<evidence type="ECO:0000256" key="3">
    <source>
        <dbReference type="ARBA" id="ARBA00022833"/>
    </source>
</evidence>
<dbReference type="PROSITE" id="PS51891">
    <property type="entry name" value="CENP_V_GFA"/>
    <property type="match status" value="1"/>
</dbReference>
<evidence type="ECO:0000256" key="4">
    <source>
        <dbReference type="ARBA" id="ARBA00023239"/>
    </source>
</evidence>
<gene>
    <name evidence="6" type="ORF">SLS58_005134</name>
</gene>
<evidence type="ECO:0000259" key="5">
    <source>
        <dbReference type="PROSITE" id="PS51891"/>
    </source>
</evidence>
<organism evidence="6 7">
    <name type="scientific">Diplodia intermedia</name>
    <dbReference type="NCBI Taxonomy" id="856260"/>
    <lineage>
        <taxon>Eukaryota</taxon>
        <taxon>Fungi</taxon>
        <taxon>Dikarya</taxon>
        <taxon>Ascomycota</taxon>
        <taxon>Pezizomycotina</taxon>
        <taxon>Dothideomycetes</taxon>
        <taxon>Dothideomycetes incertae sedis</taxon>
        <taxon>Botryosphaeriales</taxon>
        <taxon>Botryosphaeriaceae</taxon>
        <taxon>Diplodia</taxon>
    </lineage>
</organism>
<proteinExistence type="inferred from homology"/>